<organism evidence="2">
    <name type="scientific">Musa acuminata subsp. malaccensis</name>
    <name type="common">Wild banana</name>
    <name type="synonym">Musa malaccensis</name>
    <dbReference type="NCBI Taxonomy" id="214687"/>
    <lineage>
        <taxon>Eukaryota</taxon>
        <taxon>Viridiplantae</taxon>
        <taxon>Streptophyta</taxon>
        <taxon>Embryophyta</taxon>
        <taxon>Tracheophyta</taxon>
        <taxon>Spermatophyta</taxon>
        <taxon>Magnoliopsida</taxon>
        <taxon>Liliopsida</taxon>
        <taxon>Zingiberales</taxon>
        <taxon>Musaceae</taxon>
        <taxon>Musa</taxon>
    </lineage>
</organism>
<dbReference type="AlphaFoldDB" id="A0A8D7FKB2"/>
<feature type="compositionally biased region" description="Low complexity" evidence="1">
    <location>
        <begin position="65"/>
        <end position="77"/>
    </location>
</feature>
<protein>
    <submittedName>
        <fullName evidence="2">(wild Malaysian banana) hypothetical protein</fullName>
    </submittedName>
</protein>
<evidence type="ECO:0000313" key="2">
    <source>
        <dbReference type="EMBL" id="CAG1856887.1"/>
    </source>
</evidence>
<sequence length="97" mass="11346">MEITMIRANVDEDREATMARFLSGLNKNIVDLVELQHYVEIEDIVNMAMKIERQLKRKGTRYDSKPYSGSSSSWKPNWSKKDDKPIVKPKIDETKCR</sequence>
<gene>
    <name evidence="2" type="ORF">GSMUA_37510.1</name>
</gene>
<feature type="compositionally biased region" description="Basic and acidic residues" evidence="1">
    <location>
        <begin position="79"/>
        <end position="97"/>
    </location>
</feature>
<feature type="region of interest" description="Disordered" evidence="1">
    <location>
        <begin position="56"/>
        <end position="97"/>
    </location>
</feature>
<dbReference type="PANTHER" id="PTHR35046:SF24">
    <property type="entry name" value="RETROTRANSPOSON GAG DOMAIN-CONTAINING PROTEIN"/>
    <property type="match status" value="1"/>
</dbReference>
<dbReference type="EMBL" id="HG996473">
    <property type="protein sequence ID" value="CAG1856887.1"/>
    <property type="molecule type" value="Genomic_DNA"/>
</dbReference>
<reference evidence="2" key="1">
    <citation type="submission" date="2021-03" db="EMBL/GenBank/DDBJ databases">
        <authorList>
            <consortium name="Genoscope - CEA"/>
            <person name="William W."/>
        </authorList>
    </citation>
    <scope>NUCLEOTIDE SEQUENCE</scope>
    <source>
        <strain evidence="2">Doubled-haploid Pahang</strain>
    </source>
</reference>
<feature type="non-terminal residue" evidence="2">
    <location>
        <position position="97"/>
    </location>
</feature>
<accession>A0A8D7FKB2</accession>
<dbReference type="PANTHER" id="PTHR35046">
    <property type="entry name" value="ZINC KNUCKLE (CCHC-TYPE) FAMILY PROTEIN"/>
    <property type="match status" value="1"/>
</dbReference>
<proteinExistence type="predicted"/>
<evidence type="ECO:0000256" key="1">
    <source>
        <dbReference type="SAM" id="MobiDB-lite"/>
    </source>
</evidence>
<name>A0A8D7FKB2_MUSAM</name>